<dbReference type="EMBL" id="CABD030017035">
    <property type="status" value="NOT_ANNOTATED_CDS"/>
    <property type="molecule type" value="Genomic_DNA"/>
</dbReference>
<dbReference type="PANTHER" id="PTHR10106">
    <property type="entry name" value="CYTOCHROME B561-RELATED"/>
    <property type="match status" value="1"/>
</dbReference>
<gene>
    <name evidence="3" type="primary">LOC101141704</name>
</gene>
<keyword evidence="2" id="KW-0472">Membrane</keyword>
<sequence>MAMEGYWRFLALLGSALLVGFLSVIFALVWVLHYREGLGWDGSALEFNWHPVLMVTGFVFIQGIASFRFFSLSASMGSAFSPSISHAHTCLFWNYHLWNSDCNSTYGIDRETDFFPERSCIQYIPARRCFRKYAWPSDPGVRGPHFLDSHQTAMETS</sequence>
<organism evidence="3 4">
    <name type="scientific">Gorilla gorilla gorilla</name>
    <name type="common">Western lowland gorilla</name>
    <dbReference type="NCBI Taxonomy" id="9595"/>
    <lineage>
        <taxon>Eukaryota</taxon>
        <taxon>Metazoa</taxon>
        <taxon>Chordata</taxon>
        <taxon>Craniata</taxon>
        <taxon>Vertebrata</taxon>
        <taxon>Euteleostomi</taxon>
        <taxon>Mammalia</taxon>
        <taxon>Eutheria</taxon>
        <taxon>Euarchontoglires</taxon>
        <taxon>Primates</taxon>
        <taxon>Haplorrhini</taxon>
        <taxon>Catarrhini</taxon>
        <taxon>Hominidae</taxon>
        <taxon>Gorilla</taxon>
    </lineage>
</organism>
<evidence type="ECO:0000256" key="1">
    <source>
        <dbReference type="ARBA" id="ARBA00001970"/>
    </source>
</evidence>
<accession>A0A2I2ZAH0</accession>
<dbReference type="GeneTree" id="ENSGT00950000183197"/>
<evidence type="ECO:0000256" key="2">
    <source>
        <dbReference type="SAM" id="Phobius"/>
    </source>
</evidence>
<reference evidence="4" key="1">
    <citation type="submission" date="2011-05" db="EMBL/GenBank/DDBJ databases">
        <title>Insights into the evolution of the great apes provided by the gorilla genome.</title>
        <authorList>
            <person name="Scally A."/>
        </authorList>
    </citation>
    <scope>NUCLEOTIDE SEQUENCE [LARGE SCALE GENOMIC DNA]</scope>
</reference>
<evidence type="ECO:0000313" key="4">
    <source>
        <dbReference type="Proteomes" id="UP000001519"/>
    </source>
</evidence>
<dbReference type="GO" id="GO:0016491">
    <property type="term" value="F:oxidoreductase activity"/>
    <property type="evidence" value="ECO:0007669"/>
    <property type="project" value="InterPro"/>
</dbReference>
<comment type="cofactor">
    <cofactor evidence="1">
        <name>heme b</name>
        <dbReference type="ChEBI" id="CHEBI:60344"/>
    </cofactor>
</comment>
<keyword evidence="2" id="KW-1133">Transmembrane helix</keyword>
<keyword evidence="4" id="KW-1185">Reference proteome</keyword>
<dbReference type="Bgee" id="ENSGGOG00000000705">
    <property type="expression patterns" value="Expressed in heart and 5 other cell types or tissues"/>
</dbReference>
<dbReference type="EMBL" id="CABD030017034">
    <property type="status" value="NOT_ANNOTATED_CDS"/>
    <property type="molecule type" value="Genomic_DNA"/>
</dbReference>
<dbReference type="Gene3D" id="1.20.120.1770">
    <property type="match status" value="1"/>
</dbReference>
<dbReference type="Ensembl" id="ENSGGOT00000064663.1">
    <property type="protein sequence ID" value="ENSGGOP00000044249.1"/>
    <property type="gene ID" value="ENSGGOG00000000705.3"/>
</dbReference>
<dbReference type="InterPro" id="IPR043205">
    <property type="entry name" value="CYB561/CYBRD1-like"/>
</dbReference>
<dbReference type="EMBL" id="CABD030017036">
    <property type="status" value="NOT_ANNOTATED_CDS"/>
    <property type="molecule type" value="Genomic_DNA"/>
</dbReference>
<feature type="transmembrane region" description="Helical" evidence="2">
    <location>
        <begin position="9"/>
        <end position="32"/>
    </location>
</feature>
<reference evidence="3" key="4">
    <citation type="submission" date="2025-09" db="UniProtKB">
        <authorList>
            <consortium name="Ensembl"/>
        </authorList>
    </citation>
    <scope>IDENTIFICATION</scope>
</reference>
<dbReference type="CTD" id="79901"/>
<reference evidence="3" key="3">
    <citation type="submission" date="2025-08" db="UniProtKB">
        <authorList>
            <consortium name="Ensembl"/>
        </authorList>
    </citation>
    <scope>IDENTIFICATION</scope>
</reference>
<proteinExistence type="predicted"/>
<evidence type="ECO:0000313" key="3">
    <source>
        <dbReference type="Ensembl" id="ENSGGOP00000044249.1"/>
    </source>
</evidence>
<dbReference type="AlphaFoldDB" id="A0A2I2ZAH0"/>
<name>A0A2I2ZAH0_GORGO</name>
<feature type="transmembrane region" description="Helical" evidence="2">
    <location>
        <begin position="52"/>
        <end position="70"/>
    </location>
</feature>
<dbReference type="Proteomes" id="UP000001519">
    <property type="component" value="Chromosome 2B"/>
</dbReference>
<dbReference type="PANTHER" id="PTHR10106:SF12">
    <property type="entry name" value="PLASMA MEMBRANE ASCORBATE-DEPENDENT REDUCTASE CYBRD1"/>
    <property type="match status" value="1"/>
</dbReference>
<protein>
    <submittedName>
        <fullName evidence="3">Cytochrome b reductase 1</fullName>
    </submittedName>
</protein>
<keyword evidence="2" id="KW-0812">Transmembrane</keyword>
<reference evidence="3 4" key="2">
    <citation type="journal article" date="2012" name="Nature">
        <title>Insights into hominid evolution from the gorilla genome sequence.</title>
        <authorList>
            <person name="Scally A."/>
            <person name="Dutheil J.Y."/>
            <person name="Hillier L.W."/>
            <person name="Jordan G.E."/>
            <person name="Goodhead I."/>
            <person name="Herrero J."/>
            <person name="Hobolth A."/>
            <person name="Lappalainen T."/>
            <person name="Mailund T."/>
            <person name="Marques-Bonet T."/>
            <person name="McCarthy S."/>
            <person name="Montgomery S.H."/>
            <person name="Schwalie P.C."/>
            <person name="Tang Y.A."/>
            <person name="Ward M.C."/>
            <person name="Xue Y."/>
            <person name="Yngvadottir B."/>
            <person name="Alkan C."/>
            <person name="Andersen L.N."/>
            <person name="Ayub Q."/>
            <person name="Ball E.V."/>
            <person name="Beal K."/>
            <person name="Bradley B.J."/>
            <person name="Chen Y."/>
            <person name="Clee C.M."/>
            <person name="Fitzgerald S."/>
            <person name="Graves T.A."/>
            <person name="Gu Y."/>
            <person name="Heath P."/>
            <person name="Heger A."/>
            <person name="Karakoc E."/>
            <person name="Kolb-Kokocinski A."/>
            <person name="Laird G.K."/>
            <person name="Lunter G."/>
            <person name="Meader S."/>
            <person name="Mort M."/>
            <person name="Mullikin J.C."/>
            <person name="Munch K."/>
            <person name="O'Connor T.D."/>
            <person name="Phillips A.D."/>
            <person name="Prado-Martinez J."/>
            <person name="Rogers A.S."/>
            <person name="Sajjadian S."/>
            <person name="Schmidt D."/>
            <person name="Shaw K."/>
            <person name="Simpson J.T."/>
            <person name="Stenson P.D."/>
            <person name="Turner D.J."/>
            <person name="Vigilant L."/>
            <person name="Vilella A.J."/>
            <person name="Whitener W."/>
            <person name="Zhu B."/>
            <person name="Cooper D.N."/>
            <person name="de Jong P."/>
            <person name="Dermitzakis E.T."/>
            <person name="Eichler E.E."/>
            <person name="Flicek P."/>
            <person name="Goldman N."/>
            <person name="Mundy N.I."/>
            <person name="Ning Z."/>
            <person name="Odom D.T."/>
            <person name="Ponting C.P."/>
            <person name="Quail M.A."/>
            <person name="Ryder O.A."/>
            <person name="Searle S.M."/>
            <person name="Warren W.C."/>
            <person name="Wilson R.K."/>
            <person name="Schierup M.H."/>
            <person name="Rogers J."/>
            <person name="Tyler-Smith C."/>
            <person name="Durbin R."/>
        </authorList>
    </citation>
    <scope>NUCLEOTIDE SEQUENCE [LARGE SCALE GENOMIC DNA]</scope>
</reference>